<keyword evidence="5" id="KW-0964">Secreted</keyword>
<keyword evidence="4 5" id="KW-0975">Bacterial flagellum</keyword>
<keyword evidence="9" id="KW-1185">Reference proteome</keyword>
<dbReference type="GO" id="GO:0007155">
    <property type="term" value="P:cell adhesion"/>
    <property type="evidence" value="ECO:0007669"/>
    <property type="project" value="InterPro"/>
</dbReference>
<dbReference type="EMBL" id="CP000353">
    <property type="protein sequence ID" value="ABF12501.1"/>
    <property type="molecule type" value="Genomic_DNA"/>
</dbReference>
<keyword evidence="8" id="KW-0969">Cilium</keyword>
<sequence>MAALDFLGIGSNMQLGTLLDQLATAERLPLKALETQNTAYQAKLSGYGTIKSMLSAFQASANSLAKLDTFGAVKAQVSNSDVMTVATGVNAIAGNYNVNVKSLAQAQSLAGAGQLKQDAIIGTGTLTFEFGVTGGYDADPASPTYGTYVNPTFTPTADSAKTVTIDSSNQTLQGIRDAINKANMGVKASIINDGSGTPYRLVLNSEKTGEAMSMRITGSSPELQALAGYDPVAGPQPGGMKEVVRATNAQLTINDIAITSASNVVTDAAQGVTMTLKKTGTTSMTLTQDLDSIKAAVQGLATAYNNLQSATKQLTAFDVKSGTKAALTGDGVLRGIQSTLRSVLNTPEAGMRDGAATTLAQLGVTLQKDGTMSVDTKKLDAALAGNLADVTALFGGDGTKGGIARRLSEAVDTMTGTNGPLTSATKGIEQSVKDLGKRYDSMSEHIDANIKRVQKQFQALDLAVSQMNRTKDYLTQQFSAMNNTNSK</sequence>
<organism evidence="8 9">
    <name type="scientific">Cupriavidus metallidurans (strain ATCC 43123 / DSM 2839 / NBRC 102507 / CH34)</name>
    <name type="common">Ralstonia metallidurans</name>
    <dbReference type="NCBI Taxonomy" id="266264"/>
    <lineage>
        <taxon>Bacteria</taxon>
        <taxon>Pseudomonadati</taxon>
        <taxon>Pseudomonadota</taxon>
        <taxon>Betaproteobacteria</taxon>
        <taxon>Burkholderiales</taxon>
        <taxon>Burkholderiaceae</taxon>
        <taxon>Cupriavidus</taxon>
    </lineage>
</organism>
<comment type="function">
    <text evidence="5">Required for morphogenesis and for the elongation of the flagellar filament by facilitating polymerization of the flagellin monomers at the tip of growing filament. Forms a capping structure, which prevents flagellin subunits (transported through the central channel of the flagellum) from leaking out without polymerization at the distal end.</text>
</comment>
<evidence type="ECO:0000256" key="4">
    <source>
        <dbReference type="ARBA" id="ARBA00023143"/>
    </source>
</evidence>
<dbReference type="InterPro" id="IPR010809">
    <property type="entry name" value="FliD_C"/>
</dbReference>
<geneLocation type="plasmid" evidence="8 9">
    <name>megaplasmid</name>
</geneLocation>
<evidence type="ECO:0000256" key="5">
    <source>
        <dbReference type="RuleBase" id="RU362066"/>
    </source>
</evidence>
<evidence type="ECO:0000259" key="7">
    <source>
        <dbReference type="Pfam" id="PF07195"/>
    </source>
</evidence>
<keyword evidence="8" id="KW-0282">Flagellum</keyword>
<protein>
    <recommendedName>
        <fullName evidence="5">Flagellar hook-associated protein 2</fullName>
        <shortName evidence="5">HAP2</shortName>
    </recommendedName>
    <alternativeName>
        <fullName evidence="5">Flagellar cap protein</fullName>
    </alternativeName>
</protein>
<keyword evidence="8" id="KW-0966">Cell projection</keyword>
<dbReference type="Pfam" id="PF07195">
    <property type="entry name" value="FliD_C"/>
    <property type="match status" value="1"/>
</dbReference>
<accession>Q1LBH5</accession>
<evidence type="ECO:0000256" key="2">
    <source>
        <dbReference type="ARBA" id="ARBA00011255"/>
    </source>
</evidence>
<feature type="domain" description="Flagellar hook-associated protein 2 N-terminal" evidence="6">
    <location>
        <begin position="11"/>
        <end position="107"/>
    </location>
</feature>
<reference evidence="9" key="1">
    <citation type="journal article" date="2010" name="PLoS ONE">
        <title>The complete genome sequence of Cupriavidus metallidurans strain CH34, a master survivalist in harsh and anthropogenic environments.</title>
        <authorList>
            <person name="Janssen P.J."/>
            <person name="Van Houdt R."/>
            <person name="Moors H."/>
            <person name="Monsieurs P."/>
            <person name="Morin N."/>
            <person name="Michaux A."/>
            <person name="Benotmane M.A."/>
            <person name="Leys N."/>
            <person name="Vallaeys T."/>
            <person name="Lapidus A."/>
            <person name="Monchy S."/>
            <person name="Medigue C."/>
            <person name="Taghavi S."/>
            <person name="McCorkle S."/>
            <person name="Dunn J."/>
            <person name="van der Lelie D."/>
            <person name="Mergeay M."/>
        </authorList>
    </citation>
    <scope>NUCLEOTIDE SEQUENCE [LARGE SCALE GENOMIC DNA]</scope>
    <source>
        <strain evidence="9">ATCC 43123 / DSM 2839 / NBRC 102507 / CH34</strain>
    </source>
</reference>
<evidence type="ECO:0000313" key="9">
    <source>
        <dbReference type="Proteomes" id="UP000002429"/>
    </source>
</evidence>
<dbReference type="AlphaFoldDB" id="Q1LBH5"/>
<feature type="domain" description="Flagellar hook-associated protein 2 C-terminal" evidence="7">
    <location>
        <begin position="246"/>
        <end position="468"/>
    </location>
</feature>
<evidence type="ECO:0000259" key="6">
    <source>
        <dbReference type="Pfam" id="PF02465"/>
    </source>
</evidence>
<dbReference type="GO" id="GO:0009421">
    <property type="term" value="C:bacterial-type flagellum filament cap"/>
    <property type="evidence" value="ECO:0007669"/>
    <property type="project" value="InterPro"/>
</dbReference>
<comment type="subunit">
    <text evidence="2 5">Homopentamer.</text>
</comment>
<dbReference type="InterPro" id="IPR040026">
    <property type="entry name" value="FliD"/>
</dbReference>
<dbReference type="PANTHER" id="PTHR30288">
    <property type="entry name" value="FLAGELLAR CAP/ASSEMBLY PROTEIN FLID"/>
    <property type="match status" value="1"/>
</dbReference>
<proteinExistence type="inferred from homology"/>
<dbReference type="InterPro" id="IPR003481">
    <property type="entry name" value="FliD_N"/>
</dbReference>
<keyword evidence="8" id="KW-0614">Plasmid</keyword>
<dbReference type="Pfam" id="PF02465">
    <property type="entry name" value="FliD_N"/>
    <property type="match status" value="1"/>
</dbReference>
<evidence type="ECO:0000256" key="3">
    <source>
        <dbReference type="ARBA" id="ARBA00023054"/>
    </source>
</evidence>
<dbReference type="eggNOG" id="COG1345">
    <property type="taxonomic scope" value="Bacteria"/>
</dbReference>
<dbReference type="GO" id="GO:0009424">
    <property type="term" value="C:bacterial-type flagellum hook"/>
    <property type="evidence" value="ECO:0007669"/>
    <property type="project" value="UniProtKB-UniRule"/>
</dbReference>
<dbReference type="GO" id="GO:0005576">
    <property type="term" value="C:extracellular region"/>
    <property type="evidence" value="ECO:0007669"/>
    <property type="project" value="UniProtKB-SubCell"/>
</dbReference>
<evidence type="ECO:0000256" key="1">
    <source>
        <dbReference type="ARBA" id="ARBA00009764"/>
    </source>
</evidence>
<evidence type="ECO:0000313" key="8">
    <source>
        <dbReference type="EMBL" id="ABF12501.1"/>
    </source>
</evidence>
<comment type="similarity">
    <text evidence="1 5">Belongs to the FliD family.</text>
</comment>
<gene>
    <name evidence="8" type="primary">fliD3</name>
    <name evidence="8" type="ordered locus">Rmet_5642</name>
</gene>
<dbReference type="PANTHER" id="PTHR30288:SF0">
    <property type="entry name" value="FLAGELLAR HOOK-ASSOCIATED PROTEIN 2"/>
    <property type="match status" value="1"/>
</dbReference>
<dbReference type="RefSeq" id="WP_011520046.1">
    <property type="nucleotide sequence ID" value="NC_007974.2"/>
</dbReference>
<keyword evidence="3" id="KW-0175">Coiled coil</keyword>
<dbReference type="HOGENOM" id="CLU_015182_4_1_4"/>
<dbReference type="KEGG" id="rme:Rmet_5642"/>
<comment type="subcellular location">
    <subcellularLocation>
        <location evidence="5">Secreted</location>
    </subcellularLocation>
    <subcellularLocation>
        <location evidence="5">Bacterial flagellum</location>
    </subcellularLocation>
</comment>
<dbReference type="Proteomes" id="UP000002429">
    <property type="component" value="Plasmid megaplasmid"/>
</dbReference>
<dbReference type="GO" id="GO:0071973">
    <property type="term" value="P:bacterial-type flagellum-dependent cell motility"/>
    <property type="evidence" value="ECO:0007669"/>
    <property type="project" value="TreeGrafter"/>
</dbReference>
<name>Q1LBH5_CUPMC</name>